<evidence type="ECO:0000313" key="5">
    <source>
        <dbReference type="Proteomes" id="UP001596091"/>
    </source>
</evidence>
<dbReference type="SUPFAM" id="SSF48498">
    <property type="entry name" value="Tetracyclin repressor-like, C-terminal domain"/>
    <property type="match status" value="1"/>
</dbReference>
<dbReference type="Pfam" id="PF00440">
    <property type="entry name" value="TetR_N"/>
    <property type="match status" value="1"/>
</dbReference>
<dbReference type="PANTHER" id="PTHR30328:SF54">
    <property type="entry name" value="HTH-TYPE TRANSCRIPTIONAL REPRESSOR SCO4008"/>
    <property type="match status" value="1"/>
</dbReference>
<dbReference type="InterPro" id="IPR036271">
    <property type="entry name" value="Tet_transcr_reg_TetR-rel_C_sf"/>
</dbReference>
<sequence>MTNSKTISTNSSRAEQTRAAILKAAIREFGAHGLSGARIDAIAQAASANKALLYYYFKNKEGLYSAAIESVSAEVVHNALAALDPKYSPGERLLRCALNHFDRILTKHEFQSLLQQEMVRVQRNEHHGETAFFQSTFRPLMERLLSAVEEGVRAGELCKAEPMQVVYAIFGTNVFYFLSAPMVATALGIEPFHPQALEARRRGAVQLWGNALFVDRAHGAKLVQKVLRQMPMPEVKDFQLRRKFA</sequence>
<feature type="domain" description="HTH tetR-type" evidence="3">
    <location>
        <begin position="15"/>
        <end position="75"/>
    </location>
</feature>
<keyword evidence="1 2" id="KW-0238">DNA-binding</keyword>
<feature type="DNA-binding region" description="H-T-H motif" evidence="2">
    <location>
        <begin position="38"/>
        <end position="57"/>
    </location>
</feature>
<dbReference type="InterPro" id="IPR009057">
    <property type="entry name" value="Homeodomain-like_sf"/>
</dbReference>
<dbReference type="PANTHER" id="PTHR30328">
    <property type="entry name" value="TRANSCRIPTIONAL REPRESSOR"/>
    <property type="match status" value="1"/>
</dbReference>
<proteinExistence type="predicted"/>
<dbReference type="RefSeq" id="WP_263332876.1">
    <property type="nucleotide sequence ID" value="NZ_JAGSYH010000001.1"/>
</dbReference>
<dbReference type="Proteomes" id="UP001596091">
    <property type="component" value="Unassembled WGS sequence"/>
</dbReference>
<dbReference type="SUPFAM" id="SSF46689">
    <property type="entry name" value="Homeodomain-like"/>
    <property type="match status" value="1"/>
</dbReference>
<dbReference type="PRINTS" id="PR00455">
    <property type="entry name" value="HTHTETR"/>
</dbReference>
<evidence type="ECO:0000256" key="2">
    <source>
        <dbReference type="PROSITE-ProRule" id="PRU00335"/>
    </source>
</evidence>
<gene>
    <name evidence="4" type="ORF">ACFPT7_20055</name>
</gene>
<keyword evidence="5" id="KW-1185">Reference proteome</keyword>
<dbReference type="EMBL" id="JBHSPH010000010">
    <property type="protein sequence ID" value="MFC5864613.1"/>
    <property type="molecule type" value="Genomic_DNA"/>
</dbReference>
<comment type="caution">
    <text evidence="4">The sequence shown here is derived from an EMBL/GenBank/DDBJ whole genome shotgun (WGS) entry which is preliminary data.</text>
</comment>
<dbReference type="Pfam" id="PF17938">
    <property type="entry name" value="TetR_C_29"/>
    <property type="match status" value="1"/>
</dbReference>
<evidence type="ECO:0000259" key="3">
    <source>
        <dbReference type="PROSITE" id="PS50977"/>
    </source>
</evidence>
<organism evidence="4 5">
    <name type="scientific">Acidicapsa dinghuensis</name>
    <dbReference type="NCBI Taxonomy" id="2218256"/>
    <lineage>
        <taxon>Bacteria</taxon>
        <taxon>Pseudomonadati</taxon>
        <taxon>Acidobacteriota</taxon>
        <taxon>Terriglobia</taxon>
        <taxon>Terriglobales</taxon>
        <taxon>Acidobacteriaceae</taxon>
        <taxon>Acidicapsa</taxon>
    </lineage>
</organism>
<dbReference type="InterPro" id="IPR001647">
    <property type="entry name" value="HTH_TetR"/>
</dbReference>
<dbReference type="Gene3D" id="1.10.357.10">
    <property type="entry name" value="Tetracycline Repressor, domain 2"/>
    <property type="match status" value="1"/>
</dbReference>
<evidence type="ECO:0000313" key="4">
    <source>
        <dbReference type="EMBL" id="MFC5864613.1"/>
    </source>
</evidence>
<dbReference type="PROSITE" id="PS50977">
    <property type="entry name" value="HTH_TETR_2"/>
    <property type="match status" value="1"/>
</dbReference>
<dbReference type="InterPro" id="IPR050109">
    <property type="entry name" value="HTH-type_TetR-like_transc_reg"/>
</dbReference>
<dbReference type="InterPro" id="IPR041474">
    <property type="entry name" value="NicS_C"/>
</dbReference>
<accession>A0ABW1ENS5</accession>
<protein>
    <submittedName>
        <fullName evidence="4">TetR/AcrR family transcriptional regulator</fullName>
    </submittedName>
</protein>
<reference evidence="5" key="1">
    <citation type="journal article" date="2019" name="Int. J. Syst. Evol. Microbiol.">
        <title>The Global Catalogue of Microorganisms (GCM) 10K type strain sequencing project: providing services to taxonomists for standard genome sequencing and annotation.</title>
        <authorList>
            <consortium name="The Broad Institute Genomics Platform"/>
            <consortium name="The Broad Institute Genome Sequencing Center for Infectious Disease"/>
            <person name="Wu L."/>
            <person name="Ma J."/>
        </authorList>
    </citation>
    <scope>NUCLEOTIDE SEQUENCE [LARGE SCALE GENOMIC DNA]</scope>
    <source>
        <strain evidence="5">JCM 4087</strain>
    </source>
</reference>
<name>A0ABW1ENS5_9BACT</name>
<evidence type="ECO:0000256" key="1">
    <source>
        <dbReference type="ARBA" id="ARBA00023125"/>
    </source>
</evidence>